<protein>
    <submittedName>
        <fullName evidence="1">Uncharacterized protein</fullName>
    </submittedName>
</protein>
<dbReference type="AlphaFoldDB" id="A0A0W8AXM4"/>
<evidence type="ECO:0000313" key="1">
    <source>
        <dbReference type="EMBL" id="KUF64405.1"/>
    </source>
</evidence>
<comment type="caution">
    <text evidence="1">The sequence shown here is derived from an EMBL/GenBank/DDBJ whole genome shotgun (WGS) entry which is preliminary data.</text>
</comment>
<reference evidence="1 2" key="1">
    <citation type="submission" date="2015-11" db="EMBL/GenBank/DDBJ databases">
        <title>Genomes and virulence difference between two physiological races of Phytophthora nicotianae.</title>
        <authorList>
            <person name="Liu H."/>
            <person name="Ma X."/>
            <person name="Yu H."/>
            <person name="Fang D."/>
            <person name="Li Y."/>
            <person name="Wang X."/>
            <person name="Wang W."/>
            <person name="Dong Y."/>
            <person name="Xiao B."/>
        </authorList>
    </citation>
    <scope>NUCLEOTIDE SEQUENCE [LARGE SCALE GENOMIC DNA]</scope>
    <source>
        <strain evidence="2">race 0</strain>
    </source>
</reference>
<gene>
    <name evidence="1" type="ORF">AM587_10001614</name>
</gene>
<evidence type="ECO:0000313" key="2">
    <source>
        <dbReference type="Proteomes" id="UP000052943"/>
    </source>
</evidence>
<dbReference type="EMBL" id="LNFO01006134">
    <property type="protein sequence ID" value="KUF64405.1"/>
    <property type="molecule type" value="Genomic_DNA"/>
</dbReference>
<name>A0A0W8AXM4_PHYNI</name>
<dbReference type="Proteomes" id="UP000052943">
    <property type="component" value="Unassembled WGS sequence"/>
</dbReference>
<sequence length="121" mass="14174">MNAPLLIVVEEFFRHARYADTFFGDGVIPSMVNAFLLPKTLTRAASVWDPLPRVLRKFRSMPWLPDLDCPSTYNRFKLSPWMQGHFYPEKFARDAMDQVTNNSLLEAVQWLHAHYQPKQFS</sequence>
<organism evidence="1 2">
    <name type="scientific">Phytophthora nicotianae</name>
    <name type="common">Potato buckeye rot agent</name>
    <name type="synonym">Phytophthora parasitica</name>
    <dbReference type="NCBI Taxonomy" id="4792"/>
    <lineage>
        <taxon>Eukaryota</taxon>
        <taxon>Sar</taxon>
        <taxon>Stramenopiles</taxon>
        <taxon>Oomycota</taxon>
        <taxon>Peronosporomycetes</taxon>
        <taxon>Peronosporales</taxon>
        <taxon>Peronosporaceae</taxon>
        <taxon>Phytophthora</taxon>
    </lineage>
</organism>
<accession>A0A0W8AXM4</accession>
<proteinExistence type="predicted"/>